<dbReference type="InterPro" id="IPR016092">
    <property type="entry name" value="ATAP"/>
</dbReference>
<dbReference type="EMBL" id="UINC01100400">
    <property type="protein sequence ID" value="SVC60426.1"/>
    <property type="molecule type" value="Genomic_DNA"/>
</dbReference>
<protein>
    <recommendedName>
        <fullName evidence="1">Core domain-containing protein</fullName>
    </recommendedName>
</protein>
<dbReference type="GO" id="GO:0051537">
    <property type="term" value="F:2 iron, 2 sulfur cluster binding"/>
    <property type="evidence" value="ECO:0007669"/>
    <property type="project" value="TreeGrafter"/>
</dbReference>
<dbReference type="GO" id="GO:0005506">
    <property type="term" value="F:iron ion binding"/>
    <property type="evidence" value="ECO:0007669"/>
    <property type="project" value="TreeGrafter"/>
</dbReference>
<feature type="domain" description="Core" evidence="1">
    <location>
        <begin position="12"/>
        <end position="112"/>
    </location>
</feature>
<dbReference type="SUPFAM" id="SSF89360">
    <property type="entry name" value="HesB-like domain"/>
    <property type="match status" value="1"/>
</dbReference>
<dbReference type="Gene3D" id="2.60.300.12">
    <property type="entry name" value="HesB-like domain"/>
    <property type="match status" value="1"/>
</dbReference>
<evidence type="ECO:0000259" key="1">
    <source>
        <dbReference type="Pfam" id="PF01521"/>
    </source>
</evidence>
<gene>
    <name evidence="2" type="ORF">METZ01_LOCUS313280</name>
</gene>
<dbReference type="NCBIfam" id="TIGR00049">
    <property type="entry name" value="iron-sulfur cluster assembly accessory protein"/>
    <property type="match status" value="1"/>
</dbReference>
<dbReference type="InterPro" id="IPR035903">
    <property type="entry name" value="HesB-like_dom_sf"/>
</dbReference>
<dbReference type="AlphaFoldDB" id="A0A382NH97"/>
<dbReference type="PANTHER" id="PTHR43011">
    <property type="entry name" value="IRON-SULFUR CLUSTER ASSEMBLY 2 HOMOLOG, MITOCHONDRIAL"/>
    <property type="match status" value="1"/>
</dbReference>
<dbReference type="FunFam" id="2.60.300.12:FF:000013">
    <property type="entry name" value="Iron-sulfur assembly protein 2"/>
    <property type="match status" value="1"/>
</dbReference>
<proteinExistence type="predicted"/>
<dbReference type="Pfam" id="PF01521">
    <property type="entry name" value="Fe-S_biosyn"/>
    <property type="match status" value="1"/>
</dbReference>
<dbReference type="InterPro" id="IPR000361">
    <property type="entry name" value="ATAP_core_dom"/>
</dbReference>
<sequence length="129" mass="13696">MAVESGTDMQLVTITELAAEKAHELMTSRELPDGALRVFVAGGGCSGYQYGMALARSTEEDDVVLEEHGVRIVIDPESAQYLEGAEIDYVDDIMKSGFSIHNPNAVKSCACGSSFQTEDGSGEARPCGC</sequence>
<organism evidence="2">
    <name type="scientific">marine metagenome</name>
    <dbReference type="NCBI Taxonomy" id="408172"/>
    <lineage>
        <taxon>unclassified sequences</taxon>
        <taxon>metagenomes</taxon>
        <taxon>ecological metagenomes</taxon>
    </lineage>
</organism>
<dbReference type="NCBIfam" id="NF010147">
    <property type="entry name" value="PRK13623.1"/>
    <property type="match status" value="1"/>
</dbReference>
<name>A0A382NH97_9ZZZZ</name>
<dbReference type="PANTHER" id="PTHR43011:SF1">
    <property type="entry name" value="IRON-SULFUR CLUSTER ASSEMBLY 2 HOMOLOG, MITOCHONDRIAL"/>
    <property type="match status" value="1"/>
</dbReference>
<evidence type="ECO:0000313" key="2">
    <source>
        <dbReference type="EMBL" id="SVC60426.1"/>
    </source>
</evidence>
<reference evidence="2" key="1">
    <citation type="submission" date="2018-05" db="EMBL/GenBank/DDBJ databases">
        <authorList>
            <person name="Lanie J.A."/>
            <person name="Ng W.-L."/>
            <person name="Kazmierczak K.M."/>
            <person name="Andrzejewski T.M."/>
            <person name="Davidsen T.M."/>
            <person name="Wayne K.J."/>
            <person name="Tettelin H."/>
            <person name="Glass J.I."/>
            <person name="Rusch D."/>
            <person name="Podicherti R."/>
            <person name="Tsui H.-C.T."/>
            <person name="Winkler M.E."/>
        </authorList>
    </citation>
    <scope>NUCLEOTIDE SEQUENCE</scope>
</reference>
<dbReference type="InterPro" id="IPR017870">
    <property type="entry name" value="FeS_cluster_insertion_CS"/>
</dbReference>
<dbReference type="GO" id="GO:0051539">
    <property type="term" value="F:4 iron, 4 sulfur cluster binding"/>
    <property type="evidence" value="ECO:0007669"/>
    <property type="project" value="TreeGrafter"/>
</dbReference>
<accession>A0A382NH97</accession>
<dbReference type="GO" id="GO:0016226">
    <property type="term" value="P:iron-sulfur cluster assembly"/>
    <property type="evidence" value="ECO:0007669"/>
    <property type="project" value="InterPro"/>
</dbReference>
<dbReference type="PROSITE" id="PS01152">
    <property type="entry name" value="HESB"/>
    <property type="match status" value="1"/>
</dbReference>